<dbReference type="SUPFAM" id="SSF69322">
    <property type="entry name" value="Tricorn protease domain 2"/>
    <property type="match status" value="1"/>
</dbReference>
<evidence type="ECO:0000256" key="2">
    <source>
        <dbReference type="SAM" id="Phobius"/>
    </source>
</evidence>
<evidence type="ECO:0000313" key="3">
    <source>
        <dbReference type="EMBL" id="CUG87927.1"/>
    </source>
</evidence>
<dbReference type="EMBL" id="CYKH01001601">
    <property type="protein sequence ID" value="CUG87927.1"/>
    <property type="molecule type" value="Genomic_DNA"/>
</dbReference>
<feature type="transmembrane region" description="Helical" evidence="2">
    <location>
        <begin position="739"/>
        <end position="756"/>
    </location>
</feature>
<evidence type="ECO:0008006" key="5">
    <source>
        <dbReference type="Google" id="ProtNLM"/>
    </source>
</evidence>
<feature type="compositionally biased region" description="Low complexity" evidence="1">
    <location>
        <begin position="533"/>
        <end position="566"/>
    </location>
</feature>
<name>A0A0S4JCW4_BODSA</name>
<dbReference type="AlphaFoldDB" id="A0A0S4JCW4"/>
<dbReference type="Proteomes" id="UP000051952">
    <property type="component" value="Unassembled WGS sequence"/>
</dbReference>
<feature type="non-terminal residue" evidence="3">
    <location>
        <position position="1"/>
    </location>
</feature>
<keyword evidence="2" id="KW-0472">Membrane</keyword>
<dbReference type="Gene3D" id="2.120.10.30">
    <property type="entry name" value="TolB, C-terminal domain"/>
    <property type="match status" value="2"/>
</dbReference>
<feature type="transmembrane region" description="Helical" evidence="2">
    <location>
        <begin position="894"/>
        <end position="915"/>
    </location>
</feature>
<dbReference type="InterPro" id="IPR011042">
    <property type="entry name" value="6-blade_b-propeller_TolB-like"/>
</dbReference>
<organism evidence="3 4">
    <name type="scientific">Bodo saltans</name>
    <name type="common">Flagellated protozoan</name>
    <dbReference type="NCBI Taxonomy" id="75058"/>
    <lineage>
        <taxon>Eukaryota</taxon>
        <taxon>Discoba</taxon>
        <taxon>Euglenozoa</taxon>
        <taxon>Kinetoplastea</taxon>
        <taxon>Metakinetoplastina</taxon>
        <taxon>Eubodonida</taxon>
        <taxon>Bodonidae</taxon>
        <taxon>Bodo</taxon>
    </lineage>
</organism>
<evidence type="ECO:0000313" key="4">
    <source>
        <dbReference type="Proteomes" id="UP000051952"/>
    </source>
</evidence>
<proteinExistence type="predicted"/>
<reference evidence="4" key="1">
    <citation type="submission" date="2015-09" db="EMBL/GenBank/DDBJ databases">
        <authorList>
            <consortium name="Pathogen Informatics"/>
        </authorList>
    </citation>
    <scope>NUCLEOTIDE SEQUENCE [LARGE SCALE GENOMIC DNA]</scope>
    <source>
        <strain evidence="4">Lake Konstanz</strain>
    </source>
</reference>
<gene>
    <name evidence="3" type="ORF">BSAL_12725</name>
</gene>
<protein>
    <recommendedName>
        <fullName evidence="5">Transmembrane protein</fullName>
    </recommendedName>
</protein>
<keyword evidence="2" id="KW-0812">Transmembrane</keyword>
<feature type="transmembrane region" description="Helical" evidence="2">
    <location>
        <begin position="921"/>
        <end position="940"/>
    </location>
</feature>
<sequence length="1132" mass="120853">VAVAPDGKSLFVSISMSRYIARIDLKTGNVTNVVANATTPFLVDDPYGVSPNGTYEPYGVLLMPDASVLIVADHTFDAVRCVKLAGTVGVGAIVTIAGNGTGGYADASRDDTASSFMAEPSVSMFNAPQGMGWWQMGNSASSSQPTWTFLVADYFNGAVRAVTLQNDVFDPFPPPELYNKTGVTAISTSILSAALTSMYQHQSSNIVYAVRSLTQIISLGGQVTVPSFMIIAGNTSTTSGTADGAGNAARFQRINGMTGDDGGEFLYVADNNTVRRVSITGAHIVTTLIHSSPSTFNAIALGLPCKLFVAGYNTMIYMVDLCNGNSVSSLSNVSLSGGISLISASVVAGRSLSLFVVSSNTIYCLDVSLLTNAVTGKRMLAEGISGSAAIQDGFGTKLPQYISGIVVTGDRYGWPCLYVMAEGSSSSSPIVEIRLYDRYVRTLTVTTSYSRGMTYYCNVSTGEFGLLSWSVSGASGGITFIPLGKQVRCYSSNITESITLTSAAASISATQSVSSMASSSFSASPSFELTTSITTSSSPMTSSSSSRCSSHTSSSSEVSLQTQSPSFKAPLQLSSRTNRSSIISSTLSLTPTSSRTLSCAPSVSMSESFHRTPSTSATLPLQSSRSANVLSPTHSSTYDDVTLASNTHSSTTSMNNTLSVTPPLVVDDNDATQGKAVEGFVVSATILSLLSGGGAASSISVVMLSFLQCSTQPPVSVATYFVSVFFDFGNTSMGLGNVGLIYALVSLQTTIVWLLLRFRDQQWSPCNRNDRADRYLSAMALVRAPAVGVSAATLLLPGSVMGIVAGYVDESNSTTVDVILCSLALLLCLTIIAAEVVLLRTIVLPMSTFELYEEYSVGSKMEKRFLFPEGRWEPANIRQAFGPLMSSMRRDYPLLLNVELLLSCFVGLVSGLFIGGACATWLLAAASVMYFLYAIVLVVLRPHRMPLDRLCAPLIYILLGVLFSLQFSDTTGSSSASITTTRQALQMVVSALQMIRNCCSFFIVNVREPILRVGEDRFEENDVDARKQCRNEHLPTPFITLLKCDEAVELTDICSRPYDVRDEDCPKEQQSNNTATNVLDDLMGVDDDQKYWDHDGRAVVSDDDNMSVRTSQLSNNSDLLHFFDEERAPHVS</sequence>
<feature type="region of interest" description="Disordered" evidence="1">
    <location>
        <begin position="607"/>
        <end position="633"/>
    </location>
</feature>
<keyword evidence="4" id="KW-1185">Reference proteome</keyword>
<feature type="transmembrane region" description="Helical" evidence="2">
    <location>
        <begin position="776"/>
        <end position="796"/>
    </location>
</feature>
<evidence type="ECO:0000256" key="1">
    <source>
        <dbReference type="SAM" id="MobiDB-lite"/>
    </source>
</evidence>
<dbReference type="VEuPathDB" id="TriTrypDB:BSAL_12725"/>
<feature type="transmembrane region" description="Helical" evidence="2">
    <location>
        <begin position="816"/>
        <end position="839"/>
    </location>
</feature>
<keyword evidence="2" id="KW-1133">Transmembrane helix</keyword>
<feature type="region of interest" description="Disordered" evidence="1">
    <location>
        <begin position="533"/>
        <end position="573"/>
    </location>
</feature>
<accession>A0A0S4JCW4</accession>